<proteinExistence type="predicted"/>
<keyword evidence="2" id="KW-0548">Nucleotidyltransferase</keyword>
<sequence>MKAIIIAAGKGRRLSPLTDHVPKNLLDIGGTTILEMQIEALTACGINEIAIVVGHGAEQIDAALEKHKNLCNITLVYNPYFDVADNLVSVWSARHLMDNEFISVNGDNIFTPAVVQRLLQHPGNTAMVIDTKASYDADDMKVIHDVNGVREVSKTINPANATAESAGIIKFSKAGATLYRNVLEEIAQKRANKNAYYLEAIREVIARGHTVHYSECEEDDWCELDVPSDLEKMRQSVRKLKECVPDVCSGNVRV</sequence>
<name>A0A0G1YQZ7_9BACT</name>
<dbReference type="EMBL" id="LCSD01000037">
    <property type="protein sequence ID" value="KKW45838.1"/>
    <property type="molecule type" value="Genomic_DNA"/>
</dbReference>
<dbReference type="PANTHER" id="PTHR43584:SF8">
    <property type="entry name" value="N-ACETYLMURAMATE ALPHA-1-PHOSPHATE URIDYLYLTRANSFERASE"/>
    <property type="match status" value="1"/>
</dbReference>
<dbReference type="InterPro" id="IPR050065">
    <property type="entry name" value="GlmU-like"/>
</dbReference>
<dbReference type="PANTHER" id="PTHR43584">
    <property type="entry name" value="NUCLEOTIDYL TRANSFERASE"/>
    <property type="match status" value="1"/>
</dbReference>
<dbReference type="Pfam" id="PF12804">
    <property type="entry name" value="NTP_transf_3"/>
    <property type="match status" value="1"/>
</dbReference>
<dbReference type="InterPro" id="IPR029044">
    <property type="entry name" value="Nucleotide-diphossugar_trans"/>
</dbReference>
<dbReference type="InterPro" id="IPR025877">
    <property type="entry name" value="MobA-like_NTP_Trfase"/>
</dbReference>
<evidence type="ECO:0000313" key="4">
    <source>
        <dbReference type="EMBL" id="KKW45838.1"/>
    </source>
</evidence>
<feature type="domain" description="MobA-like NTP transferase" evidence="3">
    <location>
        <begin position="3"/>
        <end position="129"/>
    </location>
</feature>
<dbReference type="AlphaFoldDB" id="A0A0G1YQZ7"/>
<evidence type="ECO:0000256" key="2">
    <source>
        <dbReference type="ARBA" id="ARBA00022695"/>
    </source>
</evidence>
<organism evidence="4 5">
    <name type="scientific">Candidatus Kaiserbacteria bacterium GW2011_GWA2_58_9</name>
    <dbReference type="NCBI Taxonomy" id="1618672"/>
    <lineage>
        <taxon>Bacteria</taxon>
        <taxon>Candidatus Kaiseribacteriota</taxon>
    </lineage>
</organism>
<dbReference type="Proteomes" id="UP000034789">
    <property type="component" value="Unassembled WGS sequence"/>
</dbReference>
<evidence type="ECO:0000259" key="3">
    <source>
        <dbReference type="Pfam" id="PF12804"/>
    </source>
</evidence>
<dbReference type="CDD" id="cd02523">
    <property type="entry name" value="PC_cytidylyltransferase"/>
    <property type="match status" value="1"/>
</dbReference>
<keyword evidence="1 4" id="KW-0808">Transferase</keyword>
<gene>
    <name evidence="4" type="ORF">UY98_C0037G0009</name>
</gene>
<dbReference type="SUPFAM" id="SSF53448">
    <property type="entry name" value="Nucleotide-diphospho-sugar transferases"/>
    <property type="match status" value="1"/>
</dbReference>
<evidence type="ECO:0000256" key="1">
    <source>
        <dbReference type="ARBA" id="ARBA00022679"/>
    </source>
</evidence>
<accession>A0A0G1YQZ7</accession>
<reference evidence="4 5" key="1">
    <citation type="journal article" date="2015" name="Nature">
        <title>rRNA introns, odd ribosomes, and small enigmatic genomes across a large radiation of phyla.</title>
        <authorList>
            <person name="Brown C.T."/>
            <person name="Hug L.A."/>
            <person name="Thomas B.C."/>
            <person name="Sharon I."/>
            <person name="Castelle C.J."/>
            <person name="Singh A."/>
            <person name="Wilkins M.J."/>
            <person name="Williams K.H."/>
            <person name="Banfield J.F."/>
        </authorList>
    </citation>
    <scope>NUCLEOTIDE SEQUENCE [LARGE SCALE GENOMIC DNA]</scope>
</reference>
<protein>
    <submittedName>
        <fullName evidence="4">Nucleotidyltransferase family protein</fullName>
    </submittedName>
</protein>
<evidence type="ECO:0000313" key="5">
    <source>
        <dbReference type="Proteomes" id="UP000034789"/>
    </source>
</evidence>
<dbReference type="Gene3D" id="3.90.550.10">
    <property type="entry name" value="Spore Coat Polysaccharide Biosynthesis Protein SpsA, Chain A"/>
    <property type="match status" value="1"/>
</dbReference>
<dbReference type="GO" id="GO:0016779">
    <property type="term" value="F:nucleotidyltransferase activity"/>
    <property type="evidence" value="ECO:0007669"/>
    <property type="project" value="UniProtKB-KW"/>
</dbReference>
<comment type="caution">
    <text evidence="4">The sequence shown here is derived from an EMBL/GenBank/DDBJ whole genome shotgun (WGS) entry which is preliminary data.</text>
</comment>